<proteinExistence type="predicted"/>
<dbReference type="WBParaSite" id="EgrG_000496500">
    <property type="protein sequence ID" value="EgrG_000496500"/>
    <property type="gene ID" value="EgrG_000496500"/>
</dbReference>
<organism evidence="1">
    <name type="scientific">Echinococcus granulosus</name>
    <name type="common">Hydatid tapeworm</name>
    <dbReference type="NCBI Taxonomy" id="6210"/>
    <lineage>
        <taxon>Eukaryota</taxon>
        <taxon>Metazoa</taxon>
        <taxon>Spiralia</taxon>
        <taxon>Lophotrochozoa</taxon>
        <taxon>Platyhelminthes</taxon>
        <taxon>Cestoda</taxon>
        <taxon>Eucestoda</taxon>
        <taxon>Cyclophyllidea</taxon>
        <taxon>Taeniidae</taxon>
        <taxon>Echinococcus</taxon>
        <taxon>Echinococcus granulosus group</taxon>
    </lineage>
</organism>
<accession>A0A068WPQ0</accession>
<dbReference type="EMBL" id="LK028579">
    <property type="protein sequence ID" value="CDS19638.1"/>
    <property type="molecule type" value="Genomic_DNA"/>
</dbReference>
<reference evidence="3" key="3">
    <citation type="submission" date="2020-10" db="UniProtKB">
        <authorList>
            <consortium name="WormBaseParasite"/>
        </authorList>
    </citation>
    <scope>IDENTIFICATION</scope>
</reference>
<sequence>MVILIVWSLPRKQQWNTKARSSEDGMMPNANTKCKYVIASSFSGPYAHNIHVRNITEKKEKGRKAVKKDMNRLTN</sequence>
<reference evidence="1" key="2">
    <citation type="submission" date="2014-06" db="EMBL/GenBank/DDBJ databases">
        <authorList>
            <person name="Aslett M."/>
        </authorList>
    </citation>
    <scope>NUCLEOTIDE SEQUENCE</scope>
</reference>
<evidence type="ECO:0000313" key="3">
    <source>
        <dbReference type="WBParaSite" id="EgrG_000496500"/>
    </source>
</evidence>
<gene>
    <name evidence="1" type="ORF">EgrG_000496500</name>
</gene>
<reference evidence="1 2" key="1">
    <citation type="journal article" date="2013" name="Nature">
        <title>The genomes of four tapeworm species reveal adaptations to parasitism.</title>
        <authorList>
            <person name="Tsai I.J."/>
            <person name="Zarowiecki M."/>
            <person name="Holroyd N."/>
            <person name="Garciarrubio A."/>
            <person name="Sanchez-Flores A."/>
            <person name="Brooks K.L."/>
            <person name="Tracey A."/>
            <person name="Bobes R.J."/>
            <person name="Fragoso G."/>
            <person name="Sciutto E."/>
            <person name="Aslett M."/>
            <person name="Beasley H."/>
            <person name="Bennett H.M."/>
            <person name="Cai J."/>
            <person name="Camicia F."/>
            <person name="Clark R."/>
            <person name="Cucher M."/>
            <person name="De Silva N."/>
            <person name="Day T.A."/>
            <person name="Deplazes P."/>
            <person name="Estrada K."/>
            <person name="Fernandez C."/>
            <person name="Holland P.W."/>
            <person name="Hou J."/>
            <person name="Hu S."/>
            <person name="Huckvale T."/>
            <person name="Hung S.S."/>
            <person name="Kamenetzky L."/>
            <person name="Keane J.A."/>
            <person name="Kiss F."/>
            <person name="Koziol U."/>
            <person name="Lambert O."/>
            <person name="Liu K."/>
            <person name="Luo X."/>
            <person name="Luo Y."/>
            <person name="Macchiaroli N."/>
            <person name="Nichol S."/>
            <person name="Paps J."/>
            <person name="Parkinson J."/>
            <person name="Pouchkina-Stantcheva N."/>
            <person name="Riddiford N."/>
            <person name="Rosenzvit M."/>
            <person name="Salinas G."/>
            <person name="Wasmuth J.D."/>
            <person name="Zamanian M."/>
            <person name="Zheng Y."/>
            <person name="Cai X."/>
            <person name="Soberon X."/>
            <person name="Olson P.D."/>
            <person name="Laclette J.P."/>
            <person name="Brehm K."/>
            <person name="Berriman M."/>
            <person name="Garciarrubio A."/>
            <person name="Bobes R.J."/>
            <person name="Fragoso G."/>
            <person name="Sanchez-Flores A."/>
            <person name="Estrada K."/>
            <person name="Cevallos M.A."/>
            <person name="Morett E."/>
            <person name="Gonzalez V."/>
            <person name="Portillo T."/>
            <person name="Ochoa-Leyva A."/>
            <person name="Jose M.V."/>
            <person name="Sciutto E."/>
            <person name="Landa A."/>
            <person name="Jimenez L."/>
            <person name="Valdes V."/>
            <person name="Carrero J.C."/>
            <person name="Larralde C."/>
            <person name="Morales-Montor J."/>
            <person name="Limon-Lason J."/>
            <person name="Soberon X."/>
            <person name="Laclette J.P."/>
        </authorList>
    </citation>
    <scope>NUCLEOTIDE SEQUENCE [LARGE SCALE GENOMIC DNA]</scope>
</reference>
<dbReference type="AlphaFoldDB" id="A0A068WPQ0"/>
<evidence type="ECO:0000313" key="1">
    <source>
        <dbReference type="EMBL" id="CDS19638.1"/>
    </source>
</evidence>
<evidence type="ECO:0000313" key="2">
    <source>
        <dbReference type="Proteomes" id="UP000492820"/>
    </source>
</evidence>
<dbReference type="Proteomes" id="UP000492820">
    <property type="component" value="Unassembled WGS sequence"/>
</dbReference>
<name>A0A068WPQ0_ECHGR</name>
<protein>
    <submittedName>
        <fullName evidence="1 3">Expressed protein</fullName>
    </submittedName>
</protein>